<dbReference type="InterPro" id="IPR025827">
    <property type="entry name" value="Zn_ribbon_recom_dom"/>
</dbReference>
<dbReference type="SMART" id="SM00857">
    <property type="entry name" value="Resolvase"/>
    <property type="match status" value="1"/>
</dbReference>
<dbReference type="AlphaFoldDB" id="A0A9D2QGK0"/>
<dbReference type="Proteomes" id="UP000823922">
    <property type="component" value="Unassembled WGS sequence"/>
</dbReference>
<feature type="domain" description="Recombinase" evidence="5">
    <location>
        <begin position="222"/>
        <end position="362"/>
    </location>
</feature>
<evidence type="ECO:0000256" key="3">
    <source>
        <dbReference type="SAM" id="Coils"/>
    </source>
</evidence>
<feature type="coiled-coil region" evidence="3">
    <location>
        <begin position="541"/>
        <end position="575"/>
    </location>
</feature>
<evidence type="ECO:0000313" key="7">
    <source>
        <dbReference type="Proteomes" id="UP000823922"/>
    </source>
</evidence>
<keyword evidence="1" id="KW-0238">DNA-binding</keyword>
<reference evidence="6" key="1">
    <citation type="journal article" date="2021" name="PeerJ">
        <title>Extensive microbial diversity within the chicken gut microbiome revealed by metagenomics and culture.</title>
        <authorList>
            <person name="Gilroy R."/>
            <person name="Ravi A."/>
            <person name="Getino M."/>
            <person name="Pursley I."/>
            <person name="Horton D.L."/>
            <person name="Alikhan N.F."/>
            <person name="Baker D."/>
            <person name="Gharbi K."/>
            <person name="Hall N."/>
            <person name="Watson M."/>
            <person name="Adriaenssens E.M."/>
            <person name="Foster-Nyarko E."/>
            <person name="Jarju S."/>
            <person name="Secka A."/>
            <person name="Antonio M."/>
            <person name="Oren A."/>
            <person name="Chaudhuri R.R."/>
            <person name="La Ragione R."/>
            <person name="Hildebrand F."/>
            <person name="Pallen M.J."/>
        </authorList>
    </citation>
    <scope>NUCLEOTIDE SEQUENCE</scope>
    <source>
        <strain evidence="6">ChiBcec1-1630</strain>
    </source>
</reference>
<protein>
    <submittedName>
        <fullName evidence="6">Recombinase family protein</fullName>
    </submittedName>
</protein>
<dbReference type="PROSITE" id="PS51737">
    <property type="entry name" value="RECOMBINASE_DNA_BIND"/>
    <property type="match status" value="1"/>
</dbReference>
<dbReference type="PANTHER" id="PTHR30461">
    <property type="entry name" value="DNA-INVERTASE FROM LAMBDOID PROPHAGE"/>
    <property type="match status" value="1"/>
</dbReference>
<evidence type="ECO:0000259" key="4">
    <source>
        <dbReference type="PROSITE" id="PS51736"/>
    </source>
</evidence>
<dbReference type="Pfam" id="PF07508">
    <property type="entry name" value="Recombinase"/>
    <property type="match status" value="1"/>
</dbReference>
<dbReference type="InterPro" id="IPR038109">
    <property type="entry name" value="DNA_bind_recomb_sf"/>
</dbReference>
<keyword evidence="3" id="KW-0175">Coiled coil</keyword>
<dbReference type="PROSITE" id="PS51736">
    <property type="entry name" value="RECOMBINASES_3"/>
    <property type="match status" value="1"/>
</dbReference>
<dbReference type="Gene3D" id="3.40.50.1390">
    <property type="entry name" value="Resolvase, N-terminal catalytic domain"/>
    <property type="match status" value="1"/>
</dbReference>
<name>A0A9D2QGK0_9FIRM</name>
<dbReference type="PANTHER" id="PTHR30461:SF2">
    <property type="entry name" value="SERINE RECOMBINASE PINE-RELATED"/>
    <property type="match status" value="1"/>
</dbReference>
<dbReference type="Pfam" id="PF13408">
    <property type="entry name" value="Zn_ribbon_recom"/>
    <property type="match status" value="1"/>
</dbReference>
<evidence type="ECO:0000313" key="6">
    <source>
        <dbReference type="EMBL" id="HJC87069.1"/>
    </source>
</evidence>
<dbReference type="GO" id="GO:0003677">
    <property type="term" value="F:DNA binding"/>
    <property type="evidence" value="ECO:0007669"/>
    <property type="project" value="UniProtKB-KW"/>
</dbReference>
<dbReference type="Pfam" id="PF00239">
    <property type="entry name" value="Resolvase"/>
    <property type="match status" value="1"/>
</dbReference>
<evidence type="ECO:0000259" key="5">
    <source>
        <dbReference type="PROSITE" id="PS51737"/>
    </source>
</evidence>
<dbReference type="EMBL" id="DWVS01000081">
    <property type="protein sequence ID" value="HJC87069.1"/>
    <property type="molecule type" value="Genomic_DNA"/>
</dbReference>
<accession>A0A9D2QGK0</accession>
<dbReference type="InterPro" id="IPR036162">
    <property type="entry name" value="Resolvase-like_N_sf"/>
</dbReference>
<keyword evidence="2" id="KW-0233">DNA recombination</keyword>
<dbReference type="GO" id="GO:0000150">
    <property type="term" value="F:DNA strand exchange activity"/>
    <property type="evidence" value="ECO:0007669"/>
    <property type="project" value="InterPro"/>
</dbReference>
<evidence type="ECO:0000256" key="2">
    <source>
        <dbReference type="ARBA" id="ARBA00023172"/>
    </source>
</evidence>
<dbReference type="SUPFAM" id="SSF53041">
    <property type="entry name" value="Resolvase-like"/>
    <property type="match status" value="1"/>
</dbReference>
<dbReference type="InterPro" id="IPR050639">
    <property type="entry name" value="SSR_resolvase"/>
</dbReference>
<feature type="domain" description="Resolvase/invertase-type recombinase catalytic" evidence="4">
    <location>
        <begin position="51"/>
        <end position="199"/>
    </location>
</feature>
<dbReference type="InterPro" id="IPR006119">
    <property type="entry name" value="Resolv_N"/>
</dbReference>
<evidence type="ECO:0000256" key="1">
    <source>
        <dbReference type="ARBA" id="ARBA00023125"/>
    </source>
</evidence>
<dbReference type="CDD" id="cd00338">
    <property type="entry name" value="Ser_Recombinase"/>
    <property type="match status" value="1"/>
</dbReference>
<sequence>MESQSDIAQRLIKTESTSEFAAVFQPVQQATGHYISIAEMNRTVTKTGTLRVAAYIRVSTDSSDQENSYETQDRYFTELLSRNPEWISAGVYSDYGISGTNKQNRTGYKRLLRHCREGKIDRIVCKSISRFARNTSDFMTALNVLHDHQVTILFEKEGLDTADPTSDFILTTLAAIAQEESRSISSNIRWGNQKRYPKGQARNYDIYGYRYAKGEDAFETTEDGYEIRRVEIVEEEAAIVRRIFQEVEDGERYSDIARRLNYEHIPAPDQGKAKRKIRGRTTVNEGIETGWTSAMISRMITLERYCGDALLQKTFTPDYLTHKSRKNEGEMPQYLVRDHHPAIIRRDQFERVQTIRQGNGSRFGNKGTKTDRPFSGRLICAHCGRAYNIRNASHYPIWFCPTSALNNGKAVCHGEKIYEEQAVRMFRKAFTDRFHLLSEPVLDDVKVSDIMSGRYGEEDSPMCSFDQRADSFVEQIRQRLVNIQKMDFMERDRGFLKRQIEALKVTVSEAGERRRVLTTQRDTMEIRRDLLNDETVDDRELAALGDRIEGESARIREAEEDREKLEQRLTHLERYWEQLEAGHEERDRALEWIGKLPKGREGTIAFLNGLTSTYVKAFALSITVHDPLHYTVHWFDDTSTDVEMYSNVEDYRCTAAYFDGQRMREKYRRKG</sequence>
<dbReference type="Gene3D" id="3.90.1750.20">
    <property type="entry name" value="Putative Large Serine Recombinase, Chain B, Domain 2"/>
    <property type="match status" value="1"/>
</dbReference>
<proteinExistence type="predicted"/>
<gene>
    <name evidence="6" type="ORF">H9926_03520</name>
</gene>
<reference evidence="6" key="2">
    <citation type="submission" date="2021-04" db="EMBL/GenBank/DDBJ databases">
        <authorList>
            <person name="Gilroy R."/>
        </authorList>
    </citation>
    <scope>NUCLEOTIDE SEQUENCE</scope>
    <source>
        <strain evidence="6">ChiBcec1-1630</strain>
    </source>
</reference>
<comment type="caution">
    <text evidence="6">The sequence shown here is derived from an EMBL/GenBank/DDBJ whole genome shotgun (WGS) entry which is preliminary data.</text>
</comment>
<dbReference type="InterPro" id="IPR011109">
    <property type="entry name" value="DNA_bind_recombinase_dom"/>
</dbReference>
<organism evidence="6 7">
    <name type="scientific">Candidatus Eisenbergiella intestinigallinarum</name>
    <dbReference type="NCBI Taxonomy" id="2838549"/>
    <lineage>
        <taxon>Bacteria</taxon>
        <taxon>Bacillati</taxon>
        <taxon>Bacillota</taxon>
        <taxon>Clostridia</taxon>
        <taxon>Lachnospirales</taxon>
        <taxon>Lachnospiraceae</taxon>
        <taxon>Eisenbergiella</taxon>
    </lineage>
</organism>